<sequence length="457" mass="49619">MKTVSIFLVLLIPLFLCSQIVGIQSFATGFTSPIEVAHPEGDSRLFIVEQGGKIKILNSNGETNIKSFLTLTTSTISTGGERGLLGLTFHPKYSTNGYFYVNYTNIFGNTVIARYSVSTDPDVADASSGTILLTINQPFANHNGGSVKFGPDGYLYIGMGDGGSAGDPGNRAQNPNELLGKMLRIDVDSDFPYGIPPTNPFVESLSFRKEIWAIGLRNPWKFSFDKSNGDLWIADVGQNQIEEINKVSSTVAGLNYGWNCYEGNSVYAGCTALPITYTFPLAQYTHSFGCSITGGYAYAGTTYPNFQGKYFFADYCSNKIGMLDSSGTIVWSTAFKGTSFATFGEDYAGELYIAGSADGVIYKIIDTSLGVNGFHNKKIELYPNPATTEFFIQTKAVHLPAFITISDVTGKLLLYESLEAETSSISISTLQSGFYLVNIKSNNGENFSSKLTIKQSF</sequence>
<dbReference type="SUPFAM" id="SSF50952">
    <property type="entry name" value="Soluble quinoprotein glucose dehydrogenase"/>
    <property type="match status" value="1"/>
</dbReference>
<dbReference type="OrthoDB" id="9770043at2"/>
<dbReference type="PANTHER" id="PTHR19328:SF75">
    <property type="entry name" value="ALDOSE SUGAR DEHYDROGENASE YLII"/>
    <property type="match status" value="1"/>
</dbReference>
<dbReference type="InterPro" id="IPR011041">
    <property type="entry name" value="Quinoprot_gluc/sorb_DH_b-prop"/>
</dbReference>
<dbReference type="InterPro" id="IPR011042">
    <property type="entry name" value="6-blade_b-propeller_TolB-like"/>
</dbReference>
<evidence type="ECO:0000313" key="4">
    <source>
        <dbReference type="EMBL" id="PWA05209.1"/>
    </source>
</evidence>
<dbReference type="Gene3D" id="2.120.10.30">
    <property type="entry name" value="TolB, C-terminal domain"/>
    <property type="match status" value="1"/>
</dbReference>
<keyword evidence="5" id="KW-1185">Reference proteome</keyword>
<evidence type="ECO:0000256" key="1">
    <source>
        <dbReference type="ARBA" id="ARBA00022729"/>
    </source>
</evidence>
<dbReference type="AlphaFoldDB" id="A0A2U1JJN9"/>
<feature type="domain" description="Glucose/Sorbosone dehydrogenase" evidence="2">
    <location>
        <begin position="41"/>
        <end position="326"/>
    </location>
</feature>
<keyword evidence="1" id="KW-0732">Signal</keyword>
<dbReference type="Proteomes" id="UP000245449">
    <property type="component" value="Unassembled WGS sequence"/>
</dbReference>
<dbReference type="InterPro" id="IPR012938">
    <property type="entry name" value="Glc/Sorbosone_DH"/>
</dbReference>
<gene>
    <name evidence="4" type="ORF">DB895_07865</name>
</gene>
<evidence type="ECO:0000259" key="2">
    <source>
        <dbReference type="Pfam" id="PF07995"/>
    </source>
</evidence>
<feature type="domain" description="Secretion system C-terminal sorting" evidence="3">
    <location>
        <begin position="381"/>
        <end position="453"/>
    </location>
</feature>
<proteinExistence type="predicted"/>
<dbReference type="InterPro" id="IPR026444">
    <property type="entry name" value="Secre_tail"/>
</dbReference>
<dbReference type="Pfam" id="PF18962">
    <property type="entry name" value="Por_Secre_tail"/>
    <property type="match status" value="1"/>
</dbReference>
<dbReference type="EMBL" id="QCZI01000008">
    <property type="protein sequence ID" value="PWA05209.1"/>
    <property type="molecule type" value="Genomic_DNA"/>
</dbReference>
<organism evidence="4 5">
    <name type="scientific">Flavobacterium psychrotolerans</name>
    <dbReference type="NCBI Taxonomy" id="2169410"/>
    <lineage>
        <taxon>Bacteria</taxon>
        <taxon>Pseudomonadati</taxon>
        <taxon>Bacteroidota</taxon>
        <taxon>Flavobacteriia</taxon>
        <taxon>Flavobacteriales</taxon>
        <taxon>Flavobacteriaceae</taxon>
        <taxon>Flavobacterium</taxon>
    </lineage>
</organism>
<dbReference type="Pfam" id="PF07995">
    <property type="entry name" value="GSDH"/>
    <property type="match status" value="1"/>
</dbReference>
<dbReference type="PANTHER" id="PTHR19328">
    <property type="entry name" value="HEDGEHOG-INTERACTING PROTEIN"/>
    <property type="match status" value="1"/>
</dbReference>
<name>A0A2U1JJN9_9FLAO</name>
<evidence type="ECO:0000313" key="5">
    <source>
        <dbReference type="Proteomes" id="UP000245449"/>
    </source>
</evidence>
<comment type="caution">
    <text evidence="4">The sequence shown here is derived from an EMBL/GenBank/DDBJ whole genome shotgun (WGS) entry which is preliminary data.</text>
</comment>
<accession>A0A2U1JJN9</accession>
<protein>
    <submittedName>
        <fullName evidence="4">Cadherin</fullName>
    </submittedName>
</protein>
<dbReference type="NCBIfam" id="TIGR04183">
    <property type="entry name" value="Por_Secre_tail"/>
    <property type="match status" value="1"/>
</dbReference>
<dbReference type="RefSeq" id="WP_116724815.1">
    <property type="nucleotide sequence ID" value="NZ_QCZI01000008.1"/>
</dbReference>
<reference evidence="4 5" key="1">
    <citation type="submission" date="2018-04" db="EMBL/GenBank/DDBJ databases">
        <title>Flavobacterium sp. nov., isolated from glacier ice.</title>
        <authorList>
            <person name="Liu Q."/>
            <person name="Xin Y.-H."/>
        </authorList>
    </citation>
    <scope>NUCLEOTIDE SEQUENCE [LARGE SCALE GENOMIC DNA]</scope>
    <source>
        <strain evidence="4 5">RB1R5</strain>
    </source>
</reference>
<evidence type="ECO:0000259" key="3">
    <source>
        <dbReference type="Pfam" id="PF18962"/>
    </source>
</evidence>